<accession>A0AAE0AN56</accession>
<dbReference type="AlphaFoldDB" id="A0AAE0AN56"/>
<reference evidence="1" key="1">
    <citation type="journal article" date="2023" name="Plant J.">
        <title>Genome sequences and population genomics provide insights into the demographic history, inbreeding, and mutation load of two 'living fossil' tree species of Dipteronia.</title>
        <authorList>
            <person name="Feng Y."/>
            <person name="Comes H.P."/>
            <person name="Chen J."/>
            <person name="Zhu S."/>
            <person name="Lu R."/>
            <person name="Zhang X."/>
            <person name="Li P."/>
            <person name="Qiu J."/>
            <person name="Olsen K.M."/>
            <person name="Qiu Y."/>
        </authorList>
    </citation>
    <scope>NUCLEOTIDE SEQUENCE</scope>
    <source>
        <strain evidence="1">NBL</strain>
    </source>
</reference>
<sequence>MDPLIWFWITVKPQFGSTAIPQSPDVPREELHCVGRVGRDRPTDIESSSQKVKISLPIAKTVDAMTLPSPSVARIKLSSVLRFSALPKSSIPPEPFSQPIV</sequence>
<organism evidence="1 2">
    <name type="scientific">Dipteronia sinensis</name>
    <dbReference type="NCBI Taxonomy" id="43782"/>
    <lineage>
        <taxon>Eukaryota</taxon>
        <taxon>Viridiplantae</taxon>
        <taxon>Streptophyta</taxon>
        <taxon>Embryophyta</taxon>
        <taxon>Tracheophyta</taxon>
        <taxon>Spermatophyta</taxon>
        <taxon>Magnoliopsida</taxon>
        <taxon>eudicotyledons</taxon>
        <taxon>Gunneridae</taxon>
        <taxon>Pentapetalae</taxon>
        <taxon>rosids</taxon>
        <taxon>malvids</taxon>
        <taxon>Sapindales</taxon>
        <taxon>Sapindaceae</taxon>
        <taxon>Hippocastanoideae</taxon>
        <taxon>Acereae</taxon>
        <taxon>Dipteronia</taxon>
    </lineage>
</organism>
<keyword evidence="2" id="KW-1185">Reference proteome</keyword>
<protein>
    <submittedName>
        <fullName evidence="1">Uncharacterized protein</fullName>
    </submittedName>
</protein>
<name>A0AAE0AN56_9ROSI</name>
<dbReference type="Proteomes" id="UP001281410">
    <property type="component" value="Unassembled WGS sequence"/>
</dbReference>
<evidence type="ECO:0000313" key="2">
    <source>
        <dbReference type="Proteomes" id="UP001281410"/>
    </source>
</evidence>
<comment type="caution">
    <text evidence="1">The sequence shown here is derived from an EMBL/GenBank/DDBJ whole genome shotgun (WGS) entry which is preliminary data.</text>
</comment>
<proteinExistence type="predicted"/>
<evidence type="ECO:0000313" key="1">
    <source>
        <dbReference type="EMBL" id="KAK3220878.1"/>
    </source>
</evidence>
<gene>
    <name evidence="1" type="ORF">Dsin_014848</name>
</gene>
<dbReference type="EMBL" id="JANJYJ010000004">
    <property type="protein sequence ID" value="KAK3220878.1"/>
    <property type="molecule type" value="Genomic_DNA"/>
</dbReference>